<accession>A0A6P8VER2</accession>
<dbReference type="InterPro" id="IPR036116">
    <property type="entry name" value="FN3_sf"/>
</dbReference>
<keyword evidence="2" id="KW-0472">Membrane</keyword>
<dbReference type="KEGG" id="gacu:117557079"/>
<name>A0A6P8VER2_GYMAC</name>
<feature type="compositionally biased region" description="Polar residues" evidence="1">
    <location>
        <begin position="386"/>
        <end position="405"/>
    </location>
</feature>
<dbReference type="SUPFAM" id="SSF49265">
    <property type="entry name" value="Fibronectin type III"/>
    <property type="match status" value="1"/>
</dbReference>
<dbReference type="Pfam" id="PF01108">
    <property type="entry name" value="Tissue_fac"/>
    <property type="match status" value="1"/>
</dbReference>
<dbReference type="PANTHER" id="PTHR20859">
    <property type="entry name" value="INTERFERON/INTERLEUKIN RECEPTOR"/>
    <property type="match status" value="1"/>
</dbReference>
<reference evidence="6" key="1">
    <citation type="submission" date="2025-08" db="UniProtKB">
        <authorList>
            <consortium name="RefSeq"/>
        </authorList>
    </citation>
    <scope>IDENTIFICATION</scope>
</reference>
<sequence>MKMWSLNVIILLLFCYASLLTCDGRVYFVSKNFYNILHWDPVEPAFPGEKVLYSVRYWSDESDDQIFQIKKEKKECQNITDRFCDLTAETPSVYDVHYRAQVFSNGSLRGHSLNHKFKPIAETILGPPILFKHTTVSSLHVNVTLPLGPNGNSVEDIIIKSKKGPEEVQIHYTLDIIKPKWAAQVNVTTTGRFVINLRNNQTEYCGNVFYTPSTEGRLKSENATFCVTLPDDPLMLLPWLLVSAALLTTIIIVSVVYMCNYVKAGKEKSKLLVSTFSPPHRVLPSPDRNIVISKPEIYVQSEPTVYSTVRVETNRPVVGPGGYSPQDVPWQDSDCSSVETSADSVTSKHENTGGQSSESYGVVAVHVPAAQNEDFQQATNDKRKTSNVQLSSSGESWNKETASPNLTSLGVPTLSDQEPCDNNQARPLQLQTVRDTNGQLVLPSLMFQLKSGTDDIVSPLNSERKPLLSDLIDSKTEQPSLARLQSFDSSKWSDSGFDDGSVHTPTQPYCNTHFSPSQPVASYSPQGFQNISKDTMFETGYKESWMPAIPLGIASKDSCEYRKTNYPWTRTGLKKEEEDMGEERILLGGWGLQVQE</sequence>
<dbReference type="InterPro" id="IPR050650">
    <property type="entry name" value="Type-II_Cytokine-TF_Rcpt"/>
</dbReference>
<keyword evidence="5" id="KW-1185">Reference proteome</keyword>
<keyword evidence="2" id="KW-1133">Transmembrane helix</keyword>
<feature type="region of interest" description="Disordered" evidence="1">
    <location>
        <begin position="375"/>
        <end position="405"/>
    </location>
</feature>
<keyword evidence="3" id="KW-0732">Signal</keyword>
<proteinExistence type="predicted"/>
<keyword evidence="2" id="KW-0812">Transmembrane</keyword>
<dbReference type="GO" id="GO:0005886">
    <property type="term" value="C:plasma membrane"/>
    <property type="evidence" value="ECO:0007669"/>
    <property type="project" value="TreeGrafter"/>
</dbReference>
<protein>
    <submittedName>
        <fullName evidence="6">Interferon lambda receptor 1 isoform X1</fullName>
    </submittedName>
</protein>
<dbReference type="CTD" id="163702"/>
<evidence type="ECO:0000259" key="4">
    <source>
        <dbReference type="Pfam" id="PF01108"/>
    </source>
</evidence>
<dbReference type="RefSeq" id="XP_034088654.1">
    <property type="nucleotide sequence ID" value="XM_034232763.1"/>
</dbReference>
<organism evidence="5 6">
    <name type="scientific">Gymnodraco acuticeps</name>
    <name type="common">Antarctic dragonfish</name>
    <dbReference type="NCBI Taxonomy" id="8218"/>
    <lineage>
        <taxon>Eukaryota</taxon>
        <taxon>Metazoa</taxon>
        <taxon>Chordata</taxon>
        <taxon>Craniata</taxon>
        <taxon>Vertebrata</taxon>
        <taxon>Euteleostomi</taxon>
        <taxon>Actinopterygii</taxon>
        <taxon>Neopterygii</taxon>
        <taxon>Teleostei</taxon>
        <taxon>Neoteleostei</taxon>
        <taxon>Acanthomorphata</taxon>
        <taxon>Eupercaria</taxon>
        <taxon>Perciformes</taxon>
        <taxon>Notothenioidei</taxon>
        <taxon>Bathydraconidae</taxon>
        <taxon>Gymnodraco</taxon>
    </lineage>
</organism>
<evidence type="ECO:0000313" key="5">
    <source>
        <dbReference type="Proteomes" id="UP000515161"/>
    </source>
</evidence>
<dbReference type="InterPro" id="IPR013783">
    <property type="entry name" value="Ig-like_fold"/>
</dbReference>
<dbReference type="InParanoid" id="A0A6P8VER2"/>
<evidence type="ECO:0000256" key="3">
    <source>
        <dbReference type="SAM" id="SignalP"/>
    </source>
</evidence>
<feature type="region of interest" description="Disordered" evidence="1">
    <location>
        <begin position="314"/>
        <end position="356"/>
    </location>
</feature>
<dbReference type="InterPro" id="IPR003961">
    <property type="entry name" value="FN3_dom"/>
</dbReference>
<gene>
    <name evidence="6" type="primary">ifnlr1</name>
</gene>
<feature type="signal peptide" evidence="3">
    <location>
        <begin position="1"/>
        <end position="19"/>
    </location>
</feature>
<evidence type="ECO:0000256" key="1">
    <source>
        <dbReference type="SAM" id="MobiDB-lite"/>
    </source>
</evidence>
<feature type="compositionally biased region" description="Polar residues" evidence="1">
    <location>
        <begin position="333"/>
        <end position="345"/>
    </location>
</feature>
<feature type="chain" id="PRO_5028200254" evidence="3">
    <location>
        <begin position="20"/>
        <end position="596"/>
    </location>
</feature>
<evidence type="ECO:0000313" key="6">
    <source>
        <dbReference type="RefSeq" id="XP_034088654.1"/>
    </source>
</evidence>
<dbReference type="Gene3D" id="2.60.40.10">
    <property type="entry name" value="Immunoglobulins"/>
    <property type="match status" value="1"/>
</dbReference>
<dbReference type="GO" id="GO:0004896">
    <property type="term" value="F:cytokine receptor activity"/>
    <property type="evidence" value="ECO:0007669"/>
    <property type="project" value="TreeGrafter"/>
</dbReference>
<evidence type="ECO:0000256" key="2">
    <source>
        <dbReference type="SAM" id="Phobius"/>
    </source>
</evidence>
<feature type="domain" description="Fibronectin type-III" evidence="4">
    <location>
        <begin position="25"/>
        <end position="104"/>
    </location>
</feature>
<dbReference type="GeneID" id="117557079"/>
<keyword evidence="6" id="KW-0675">Receptor</keyword>
<dbReference type="Proteomes" id="UP000515161">
    <property type="component" value="Unplaced"/>
</dbReference>
<dbReference type="AlphaFoldDB" id="A0A6P8VER2"/>
<feature type="transmembrane region" description="Helical" evidence="2">
    <location>
        <begin position="236"/>
        <end position="259"/>
    </location>
</feature>
<dbReference type="OrthoDB" id="9908819at2759"/>
<dbReference type="PANTHER" id="PTHR20859:SF53">
    <property type="entry name" value="INTERLEUKIN-22 RECEPTOR SUBUNIT ALPHA-1"/>
    <property type="match status" value="1"/>
</dbReference>